<dbReference type="OrthoDB" id="6512771at2759"/>
<dbReference type="CDD" id="cd06008">
    <property type="entry name" value="NF-X1-zinc-finger"/>
    <property type="match status" value="5"/>
</dbReference>
<reference evidence="12 13" key="1">
    <citation type="submission" date="2016-07" db="EMBL/GenBank/DDBJ databases">
        <title>Draft genome of the white-rot fungus Obba rivulosa 3A-2.</title>
        <authorList>
            <consortium name="DOE Joint Genome Institute"/>
            <person name="Miettinen O."/>
            <person name="Riley R."/>
            <person name="Acob R."/>
            <person name="Barry K."/>
            <person name="Cullen D."/>
            <person name="De Vries R."/>
            <person name="Hainaut M."/>
            <person name="Hatakka A."/>
            <person name="Henrissat B."/>
            <person name="Hilden K."/>
            <person name="Kuo R."/>
            <person name="Labutti K."/>
            <person name="Lipzen A."/>
            <person name="Makela M.R."/>
            <person name="Sandor L."/>
            <person name="Spatafora J.W."/>
            <person name="Grigoriev I.V."/>
            <person name="Hibbett D.S."/>
        </authorList>
    </citation>
    <scope>NUCLEOTIDE SEQUENCE [LARGE SCALE GENOMIC DNA]</scope>
    <source>
        <strain evidence="12 13">3A-2</strain>
    </source>
</reference>
<dbReference type="EMBL" id="KV722356">
    <property type="protein sequence ID" value="OCH93354.1"/>
    <property type="molecule type" value="Genomic_DNA"/>
</dbReference>
<keyword evidence="13" id="KW-1185">Reference proteome</keyword>
<keyword evidence="4" id="KW-0677">Repeat</keyword>
<evidence type="ECO:0000259" key="11">
    <source>
        <dbReference type="PROSITE" id="PS51061"/>
    </source>
</evidence>
<evidence type="ECO:0000256" key="8">
    <source>
        <dbReference type="ARBA" id="ARBA00023163"/>
    </source>
</evidence>
<dbReference type="InterPro" id="IPR000967">
    <property type="entry name" value="Znf_NFX1"/>
</dbReference>
<feature type="domain" description="R3H" evidence="11">
    <location>
        <begin position="904"/>
        <end position="966"/>
    </location>
</feature>
<dbReference type="Pfam" id="PF01424">
    <property type="entry name" value="R3H"/>
    <property type="match status" value="1"/>
</dbReference>
<feature type="compositionally biased region" description="Basic and acidic residues" evidence="10">
    <location>
        <begin position="172"/>
        <end position="193"/>
    </location>
</feature>
<keyword evidence="5" id="KW-0863">Zinc-finger</keyword>
<evidence type="ECO:0000313" key="12">
    <source>
        <dbReference type="EMBL" id="OCH93354.1"/>
    </source>
</evidence>
<feature type="compositionally biased region" description="Basic and acidic residues" evidence="10">
    <location>
        <begin position="71"/>
        <end position="88"/>
    </location>
</feature>
<evidence type="ECO:0000256" key="2">
    <source>
        <dbReference type="ARBA" id="ARBA00007269"/>
    </source>
</evidence>
<feature type="compositionally biased region" description="Acidic residues" evidence="10">
    <location>
        <begin position="1070"/>
        <end position="1079"/>
    </location>
</feature>
<evidence type="ECO:0000256" key="9">
    <source>
        <dbReference type="ARBA" id="ARBA00023242"/>
    </source>
</evidence>
<keyword evidence="9" id="KW-0539">Nucleus</keyword>
<evidence type="ECO:0000256" key="5">
    <source>
        <dbReference type="ARBA" id="ARBA00022771"/>
    </source>
</evidence>
<dbReference type="PROSITE" id="PS51061">
    <property type="entry name" value="R3H"/>
    <property type="match status" value="1"/>
</dbReference>
<dbReference type="PANTHER" id="PTHR12360:SF12">
    <property type="entry name" value="TRANSCRIPTIONAL REPRESSOR NF-X1"/>
    <property type="match status" value="1"/>
</dbReference>
<dbReference type="InterPro" id="IPR001374">
    <property type="entry name" value="R3H_dom"/>
</dbReference>
<dbReference type="SUPFAM" id="SSF82708">
    <property type="entry name" value="R3H domain"/>
    <property type="match status" value="1"/>
</dbReference>
<feature type="region of interest" description="Disordered" evidence="10">
    <location>
        <begin position="998"/>
        <end position="1079"/>
    </location>
</feature>
<name>A0A8E2DPG6_9APHY</name>
<feature type="region of interest" description="Disordered" evidence="10">
    <location>
        <begin position="1"/>
        <end position="195"/>
    </location>
</feature>
<dbReference type="InterPro" id="IPR036867">
    <property type="entry name" value="R3H_dom_sf"/>
</dbReference>
<evidence type="ECO:0000256" key="7">
    <source>
        <dbReference type="ARBA" id="ARBA00023015"/>
    </source>
</evidence>
<keyword evidence="8" id="KW-0804">Transcription</keyword>
<evidence type="ECO:0000313" key="13">
    <source>
        <dbReference type="Proteomes" id="UP000250043"/>
    </source>
</evidence>
<evidence type="ECO:0000256" key="6">
    <source>
        <dbReference type="ARBA" id="ARBA00022833"/>
    </source>
</evidence>
<evidence type="ECO:0000256" key="1">
    <source>
        <dbReference type="ARBA" id="ARBA00004123"/>
    </source>
</evidence>
<dbReference type="GO" id="GO:0005634">
    <property type="term" value="C:nucleus"/>
    <property type="evidence" value="ECO:0007669"/>
    <property type="project" value="UniProtKB-SubCell"/>
</dbReference>
<feature type="compositionally biased region" description="Polar residues" evidence="10">
    <location>
        <begin position="159"/>
        <end position="171"/>
    </location>
</feature>
<feature type="compositionally biased region" description="Basic and acidic residues" evidence="10">
    <location>
        <begin position="125"/>
        <end position="139"/>
    </location>
</feature>
<evidence type="ECO:0000256" key="10">
    <source>
        <dbReference type="SAM" id="MobiDB-lite"/>
    </source>
</evidence>
<dbReference type="Proteomes" id="UP000250043">
    <property type="component" value="Unassembled WGS sequence"/>
</dbReference>
<feature type="compositionally biased region" description="Pro residues" evidence="10">
    <location>
        <begin position="1048"/>
        <end position="1058"/>
    </location>
</feature>
<keyword evidence="3" id="KW-0479">Metal-binding</keyword>
<proteinExistence type="inferred from homology"/>
<dbReference type="PANTHER" id="PTHR12360">
    <property type="entry name" value="NUCLEAR TRANSCRIPTION FACTOR, X-BOX BINDING 1 NFX1"/>
    <property type="match status" value="1"/>
</dbReference>
<dbReference type="AlphaFoldDB" id="A0A8E2DPG6"/>
<dbReference type="GO" id="GO:0000122">
    <property type="term" value="P:negative regulation of transcription by RNA polymerase II"/>
    <property type="evidence" value="ECO:0007669"/>
    <property type="project" value="TreeGrafter"/>
</dbReference>
<feature type="compositionally biased region" description="Low complexity" evidence="10">
    <location>
        <begin position="1005"/>
        <end position="1017"/>
    </location>
</feature>
<dbReference type="Gene3D" id="3.30.1370.50">
    <property type="entry name" value="R3H-like domain"/>
    <property type="match status" value="1"/>
</dbReference>
<dbReference type="SMART" id="SM00438">
    <property type="entry name" value="ZnF_NFX"/>
    <property type="match status" value="8"/>
</dbReference>
<keyword evidence="6" id="KW-0862">Zinc</keyword>
<comment type="similarity">
    <text evidence="2">Belongs to the NFX1 family.</text>
</comment>
<dbReference type="GO" id="GO:0000977">
    <property type="term" value="F:RNA polymerase II transcription regulatory region sequence-specific DNA binding"/>
    <property type="evidence" value="ECO:0007669"/>
    <property type="project" value="TreeGrafter"/>
</dbReference>
<comment type="subcellular location">
    <subcellularLocation>
        <location evidence="1">Nucleus</location>
    </subcellularLocation>
</comment>
<dbReference type="GO" id="GO:0008270">
    <property type="term" value="F:zinc ion binding"/>
    <property type="evidence" value="ECO:0007669"/>
    <property type="project" value="UniProtKB-KW"/>
</dbReference>
<dbReference type="Pfam" id="PF01422">
    <property type="entry name" value="zf-NF-X1"/>
    <property type="match status" value="7"/>
</dbReference>
<accession>A0A8E2DPG6</accession>
<sequence>MATVQESQPIGGHVDQEPQPRPDPSNRIPRHDDQPPRGTNPLTGGASGNASRPRNRRRAPNADSGSANASHSERAEVAHPARQREQRAHGTSGEVSTAKPPGRRHRPPKTTGAAPTQQDGAGQASDRRSSRPGTPEHAEGAPASSRPDPRGKNVRRNRFNASLTDQPASSQSDEHAKVKPSEKYRSSTQKDDLTSTLTRALSTAPYPDCLICFAPMHPAQPTWSCSPNIPPTPPLSEQDGKQHENDNTQCCWNTFHLKCIRAWASKSVKDVAEAWAARGEDKGGEWRCPGCQTTRRVVPAVYVCFCGSTTDPKPPRLATPHSCGSPCRRPRVCGHPCPLPCHPGPCPPCQVTTRMPCHCGSRILSFRCASLLPSLAQKRAEAQLSCGKTCGQLLGCGKHTCEDACHTGPCKPCTAREKVRCYCGREEREVGCGEGEVRESEVLEGGEEKKWVGRFQCENTCDRPFDCGTHRCSQPCHSPSRVPPPCPRSPSILTHCPCGKHEISPSSAPYFPPGMLLARTSCTDPVPTCESICMKPLEGCEHACAVRCHTGPCPPCSISLVRPCRCGSSTRDVRCSEYQAGLRESDEHREILCDRPCGALRACGRHQCTRLCCPLASLAGAAKGKGKKRVDSALELSALAGDAGWHECDLVCGKLLGCGNHRCEERDHRGVCPPCLRSSFEEMVCYCGRTILEPPIPCGTRIRCTFPCSRPPPLCGHPKTQHSCHEDPTPCPPCPFLATKQCACGKKMVDNVKCSQEKVSCGQKCGKLLACGFHHCERTCHGDACGACSTACGKARKLCLPAHHPCPHPCHAPASCSETEPCPTVITITCPCGRIRTPIQCGRSTSNPAGREASQVLKCSNECLVAKRNARLAEALGISPDRADSRAQQVTYKDELTAHARADPKFCQMVEKTFADFLASDRKSQILPHMPESRRSFVHNLAAIYRIDTQMVDQEPKRSVQLIRRIDSRVPTPLLSSVTATASAAPSAGLGRLADLRAPASQAQRPRVSPTPTRPTSAAGSGRGWTSVVTRAPLASASPTEWLTARPGPTPSPAPPRVQQPEAAPVSVEDVPEDWEDTA</sequence>
<evidence type="ECO:0000256" key="4">
    <source>
        <dbReference type="ARBA" id="ARBA00022737"/>
    </source>
</evidence>
<dbReference type="InterPro" id="IPR034078">
    <property type="entry name" value="NFX1_fam"/>
</dbReference>
<organism evidence="12 13">
    <name type="scientific">Obba rivulosa</name>
    <dbReference type="NCBI Taxonomy" id="1052685"/>
    <lineage>
        <taxon>Eukaryota</taxon>
        <taxon>Fungi</taxon>
        <taxon>Dikarya</taxon>
        <taxon>Basidiomycota</taxon>
        <taxon>Agaricomycotina</taxon>
        <taxon>Agaricomycetes</taxon>
        <taxon>Polyporales</taxon>
        <taxon>Gelatoporiaceae</taxon>
        <taxon>Obba</taxon>
    </lineage>
</organism>
<keyword evidence="7" id="KW-0805">Transcription regulation</keyword>
<dbReference type="GO" id="GO:0000981">
    <property type="term" value="F:DNA-binding transcription factor activity, RNA polymerase II-specific"/>
    <property type="evidence" value="ECO:0007669"/>
    <property type="project" value="TreeGrafter"/>
</dbReference>
<protein>
    <recommendedName>
        <fullName evidence="11">R3H domain-containing protein</fullName>
    </recommendedName>
</protein>
<gene>
    <name evidence="12" type="ORF">OBBRIDRAFT_328385</name>
</gene>
<evidence type="ECO:0000256" key="3">
    <source>
        <dbReference type="ARBA" id="ARBA00022723"/>
    </source>
</evidence>